<dbReference type="SUPFAM" id="SSF160191">
    <property type="entry name" value="YcgL-like"/>
    <property type="match status" value="1"/>
</dbReference>
<dbReference type="PANTHER" id="PTHR38109:SF1">
    <property type="entry name" value="PROTEIN YCGL"/>
    <property type="match status" value="1"/>
</dbReference>
<evidence type="ECO:0000313" key="3">
    <source>
        <dbReference type="EMBL" id="ONF44259.1"/>
    </source>
</evidence>
<sequence length="97" mass="11453">MSQREFVSVFRSSRKPDTYIFTRRGQRWEELPDALRALFGTPVHSMDLLLTPERKLARTTGAQVLAAIDDKGFYLQLPEEPESYIVEFKRKLEQHRR</sequence>
<dbReference type="InterPro" id="IPR038068">
    <property type="entry name" value="YcgL-like_sf"/>
</dbReference>
<evidence type="ECO:0000256" key="1">
    <source>
        <dbReference type="HAMAP-Rule" id="MF_01866"/>
    </source>
</evidence>
<gene>
    <name evidence="3" type="ORF">BTO32_08235</name>
</gene>
<dbReference type="Proteomes" id="UP000189339">
    <property type="component" value="Unassembled WGS sequence"/>
</dbReference>
<protein>
    <recommendedName>
        <fullName evidence="1">YcgL domain-containing protein BTO32_08235</fullName>
    </recommendedName>
</protein>
<dbReference type="RefSeq" id="WP_076724138.1">
    <property type="nucleotide sequence ID" value="NZ_JABWTC010000007.1"/>
</dbReference>
<dbReference type="PANTHER" id="PTHR38109">
    <property type="entry name" value="PROTEIN YCGL"/>
    <property type="match status" value="1"/>
</dbReference>
<dbReference type="PROSITE" id="PS51648">
    <property type="entry name" value="YCGL"/>
    <property type="match status" value="1"/>
</dbReference>
<evidence type="ECO:0000259" key="2">
    <source>
        <dbReference type="PROSITE" id="PS51648"/>
    </source>
</evidence>
<dbReference type="Pfam" id="PF05166">
    <property type="entry name" value="YcgL"/>
    <property type="match status" value="1"/>
</dbReference>
<reference evidence="3 4" key="1">
    <citation type="submission" date="2016-12" db="EMBL/GenBank/DDBJ databases">
        <title>Marinobacter lutaoensis whole genome sequencing.</title>
        <authorList>
            <person name="Verma A."/>
            <person name="Krishnamurthi S."/>
        </authorList>
    </citation>
    <scope>NUCLEOTIDE SEQUENCE [LARGE SCALE GENOMIC DNA]</scope>
    <source>
        <strain evidence="3 4">T5054</strain>
    </source>
</reference>
<dbReference type="HAMAP" id="MF_01866">
    <property type="entry name" value="UPF0745"/>
    <property type="match status" value="1"/>
</dbReference>
<evidence type="ECO:0000313" key="4">
    <source>
        <dbReference type="Proteomes" id="UP000189339"/>
    </source>
</evidence>
<feature type="domain" description="YcgL" evidence="2">
    <location>
        <begin position="5"/>
        <end position="89"/>
    </location>
</feature>
<comment type="caution">
    <text evidence="3">The sequence shown here is derived from an EMBL/GenBank/DDBJ whole genome shotgun (WGS) entry which is preliminary data.</text>
</comment>
<proteinExistence type="inferred from homology"/>
<dbReference type="InterPro" id="IPR027354">
    <property type="entry name" value="YcgL_dom"/>
</dbReference>
<dbReference type="STRING" id="135739.BTO32_08235"/>
<accession>A0A1V2DUS6</accession>
<dbReference type="EMBL" id="MSCW01000005">
    <property type="protein sequence ID" value="ONF44259.1"/>
    <property type="molecule type" value="Genomic_DNA"/>
</dbReference>
<name>A0A1V2DUS6_9GAMM</name>
<keyword evidence="4" id="KW-1185">Reference proteome</keyword>
<dbReference type="Gene3D" id="3.10.510.20">
    <property type="entry name" value="YcgL domain"/>
    <property type="match status" value="1"/>
</dbReference>
<dbReference type="AlphaFoldDB" id="A0A1V2DUS6"/>
<organism evidence="3 4">
    <name type="scientific">Marinobacter lutaoensis</name>
    <dbReference type="NCBI Taxonomy" id="135739"/>
    <lineage>
        <taxon>Bacteria</taxon>
        <taxon>Pseudomonadati</taxon>
        <taxon>Pseudomonadota</taxon>
        <taxon>Gammaproteobacteria</taxon>
        <taxon>Pseudomonadales</taxon>
        <taxon>Marinobacteraceae</taxon>
        <taxon>Marinobacter</taxon>
    </lineage>
</organism>
<dbReference type="OrthoDB" id="7062382at2"/>